<evidence type="ECO:0000313" key="1">
    <source>
        <dbReference type="EnsemblPlants" id="Zm00001eb279040_P001"/>
    </source>
</evidence>
<keyword evidence="2" id="KW-1185">Reference proteome</keyword>
<reference evidence="1" key="2">
    <citation type="submission" date="2019-07" db="EMBL/GenBank/DDBJ databases">
        <authorList>
            <person name="Seetharam A."/>
            <person name="Woodhouse M."/>
            <person name="Cannon E."/>
        </authorList>
    </citation>
    <scope>NUCLEOTIDE SEQUENCE [LARGE SCALE GENOMIC DNA]</scope>
    <source>
        <strain evidence="1">cv. B73</strain>
    </source>
</reference>
<dbReference type="AlphaFoldDB" id="A0A804PW53"/>
<reference evidence="2" key="1">
    <citation type="journal article" date="2009" name="Science">
        <title>The B73 maize genome: complexity, diversity, and dynamics.</title>
        <authorList>
            <person name="Schnable P.S."/>
            <person name="Ware D."/>
            <person name="Fulton R.S."/>
            <person name="Stein J.C."/>
            <person name="Wei F."/>
            <person name="Pasternak S."/>
            <person name="Liang C."/>
            <person name="Zhang J."/>
            <person name="Fulton L."/>
            <person name="Graves T.A."/>
            <person name="Minx P."/>
            <person name="Reily A.D."/>
            <person name="Courtney L."/>
            <person name="Kruchowski S.S."/>
            <person name="Tomlinson C."/>
            <person name="Strong C."/>
            <person name="Delehaunty K."/>
            <person name="Fronick C."/>
            <person name="Courtney B."/>
            <person name="Rock S.M."/>
            <person name="Belter E."/>
            <person name="Du F."/>
            <person name="Kim K."/>
            <person name="Abbott R.M."/>
            <person name="Cotton M."/>
            <person name="Levy A."/>
            <person name="Marchetto P."/>
            <person name="Ochoa K."/>
            <person name="Jackson S.M."/>
            <person name="Gillam B."/>
            <person name="Chen W."/>
            <person name="Yan L."/>
            <person name="Higginbotham J."/>
            <person name="Cardenas M."/>
            <person name="Waligorski J."/>
            <person name="Applebaum E."/>
            <person name="Phelps L."/>
            <person name="Falcone J."/>
            <person name="Kanchi K."/>
            <person name="Thane T."/>
            <person name="Scimone A."/>
            <person name="Thane N."/>
            <person name="Henke J."/>
            <person name="Wang T."/>
            <person name="Ruppert J."/>
            <person name="Shah N."/>
            <person name="Rotter K."/>
            <person name="Hodges J."/>
            <person name="Ingenthron E."/>
            <person name="Cordes M."/>
            <person name="Kohlberg S."/>
            <person name="Sgro J."/>
            <person name="Delgado B."/>
            <person name="Mead K."/>
            <person name="Chinwalla A."/>
            <person name="Leonard S."/>
            <person name="Crouse K."/>
            <person name="Collura K."/>
            <person name="Kudrna D."/>
            <person name="Currie J."/>
            <person name="He R."/>
            <person name="Angelova A."/>
            <person name="Rajasekar S."/>
            <person name="Mueller T."/>
            <person name="Lomeli R."/>
            <person name="Scara G."/>
            <person name="Ko A."/>
            <person name="Delaney K."/>
            <person name="Wissotski M."/>
            <person name="Lopez G."/>
            <person name="Campos D."/>
            <person name="Braidotti M."/>
            <person name="Ashley E."/>
            <person name="Golser W."/>
            <person name="Kim H."/>
            <person name="Lee S."/>
            <person name="Lin J."/>
            <person name="Dujmic Z."/>
            <person name="Kim W."/>
            <person name="Talag J."/>
            <person name="Zuccolo A."/>
            <person name="Fan C."/>
            <person name="Sebastian A."/>
            <person name="Kramer M."/>
            <person name="Spiegel L."/>
            <person name="Nascimento L."/>
            <person name="Zutavern T."/>
            <person name="Miller B."/>
            <person name="Ambroise C."/>
            <person name="Muller S."/>
            <person name="Spooner W."/>
            <person name="Narechania A."/>
            <person name="Ren L."/>
            <person name="Wei S."/>
            <person name="Kumari S."/>
            <person name="Faga B."/>
            <person name="Levy M.J."/>
            <person name="McMahan L."/>
            <person name="Van Buren P."/>
            <person name="Vaughn M.W."/>
            <person name="Ying K."/>
            <person name="Yeh C.-T."/>
            <person name="Emrich S.J."/>
            <person name="Jia Y."/>
            <person name="Kalyanaraman A."/>
            <person name="Hsia A.-P."/>
            <person name="Barbazuk W.B."/>
            <person name="Baucom R.S."/>
            <person name="Brutnell T.P."/>
            <person name="Carpita N.C."/>
            <person name="Chaparro C."/>
            <person name="Chia J.-M."/>
            <person name="Deragon J.-M."/>
            <person name="Estill J.C."/>
            <person name="Fu Y."/>
            <person name="Jeddeloh J.A."/>
            <person name="Han Y."/>
            <person name="Lee H."/>
            <person name="Li P."/>
            <person name="Lisch D.R."/>
            <person name="Liu S."/>
            <person name="Liu Z."/>
            <person name="Nagel D.H."/>
            <person name="McCann M.C."/>
            <person name="SanMiguel P."/>
            <person name="Myers A.M."/>
            <person name="Nettleton D."/>
            <person name="Nguyen J."/>
            <person name="Penning B.W."/>
            <person name="Ponnala L."/>
            <person name="Schneider K.L."/>
            <person name="Schwartz D.C."/>
            <person name="Sharma A."/>
            <person name="Soderlund C."/>
            <person name="Springer N.M."/>
            <person name="Sun Q."/>
            <person name="Wang H."/>
            <person name="Waterman M."/>
            <person name="Westerman R."/>
            <person name="Wolfgruber T.K."/>
            <person name="Yang L."/>
            <person name="Yu Y."/>
            <person name="Zhang L."/>
            <person name="Zhou S."/>
            <person name="Zhu Q."/>
            <person name="Bennetzen J.L."/>
            <person name="Dawe R.K."/>
            <person name="Jiang J."/>
            <person name="Jiang N."/>
            <person name="Presting G.G."/>
            <person name="Wessler S.R."/>
            <person name="Aluru S."/>
            <person name="Martienssen R.A."/>
            <person name="Clifton S.W."/>
            <person name="McCombie W.R."/>
            <person name="Wing R.A."/>
            <person name="Wilson R.K."/>
        </authorList>
    </citation>
    <scope>NUCLEOTIDE SEQUENCE [LARGE SCALE GENOMIC DNA]</scope>
    <source>
        <strain evidence="2">cv. B73</strain>
    </source>
</reference>
<protein>
    <submittedName>
        <fullName evidence="1">Uncharacterized protein</fullName>
    </submittedName>
</protein>
<dbReference type="Proteomes" id="UP000007305">
    <property type="component" value="Chromosome 6"/>
</dbReference>
<dbReference type="Gramene" id="Zm00001eb279040_T001">
    <property type="protein sequence ID" value="Zm00001eb279040_P001"/>
    <property type="gene ID" value="Zm00001eb279040"/>
</dbReference>
<sequence length="87" mass="9899">MEEEVINLQKCLQDKDEQLRSSTSSTKQGLLELSAPSVAEWWIQACALLPSDLCKDFDSLILLVSWTMWKERNNRVFGSQTVASTHL</sequence>
<dbReference type="EnsemblPlants" id="Zm00001eb279040_T001">
    <property type="protein sequence ID" value="Zm00001eb279040_P001"/>
    <property type="gene ID" value="Zm00001eb279040"/>
</dbReference>
<proteinExistence type="predicted"/>
<evidence type="ECO:0000313" key="2">
    <source>
        <dbReference type="Proteomes" id="UP000007305"/>
    </source>
</evidence>
<reference evidence="1" key="3">
    <citation type="submission" date="2021-05" db="UniProtKB">
        <authorList>
            <consortium name="EnsemblPlants"/>
        </authorList>
    </citation>
    <scope>IDENTIFICATION</scope>
    <source>
        <strain evidence="1">cv. B73</strain>
    </source>
</reference>
<dbReference type="FunCoup" id="A0A804PW53">
    <property type="interactions" value="632"/>
</dbReference>
<accession>A0A804PW53</accession>
<organism evidence="1 2">
    <name type="scientific">Zea mays</name>
    <name type="common">Maize</name>
    <dbReference type="NCBI Taxonomy" id="4577"/>
    <lineage>
        <taxon>Eukaryota</taxon>
        <taxon>Viridiplantae</taxon>
        <taxon>Streptophyta</taxon>
        <taxon>Embryophyta</taxon>
        <taxon>Tracheophyta</taxon>
        <taxon>Spermatophyta</taxon>
        <taxon>Magnoliopsida</taxon>
        <taxon>Liliopsida</taxon>
        <taxon>Poales</taxon>
        <taxon>Poaceae</taxon>
        <taxon>PACMAD clade</taxon>
        <taxon>Panicoideae</taxon>
        <taxon>Andropogonodae</taxon>
        <taxon>Andropogoneae</taxon>
        <taxon>Tripsacinae</taxon>
        <taxon>Zea</taxon>
    </lineage>
</organism>
<dbReference type="InParanoid" id="A0A804PW53"/>
<name>A0A804PW53_MAIZE</name>